<name>A0A0E9N9A6_SAICN</name>
<gene>
    <name evidence="3" type="ORF">G7K_0698-t1</name>
</gene>
<sequence>MRASEFEREKTTTPIPISFSIAMSTTLDYPSTNPEAPQGHPGHLTSEQESKVVQLRAALQQAGCTERLDDPSMCRFLRARKWDINLAKEMFLNCEKWRREFGVDEIAKNFQYPEKEAVSKYYPQYYHKTDKDGRPVYIEQLGGIDLKKMYEITTQERMMQNLVYEYEKFVDPRLVKNLSSLLTRPGLT</sequence>
<dbReference type="Gene3D" id="1.10.8.20">
    <property type="entry name" value="N-terminal domain of phosphatidylinositol transfer protein sec14p"/>
    <property type="match status" value="1"/>
</dbReference>
<dbReference type="SMART" id="SM01100">
    <property type="entry name" value="CRAL_TRIO_N"/>
    <property type="match status" value="1"/>
</dbReference>
<dbReference type="PROSITE" id="PS50191">
    <property type="entry name" value="CRAL_TRIO"/>
    <property type="match status" value="1"/>
</dbReference>
<reference evidence="3 4" key="1">
    <citation type="journal article" date="2011" name="J. Gen. Appl. Microbiol.">
        <title>Draft genome sequencing of the enigmatic yeast Saitoella complicata.</title>
        <authorList>
            <person name="Nishida H."/>
            <person name="Hamamoto M."/>
            <person name="Sugiyama J."/>
        </authorList>
    </citation>
    <scope>NUCLEOTIDE SEQUENCE [LARGE SCALE GENOMIC DNA]</scope>
    <source>
        <strain evidence="3 4">NRRL Y-17804</strain>
    </source>
</reference>
<reference evidence="3 4" key="2">
    <citation type="journal article" date="2014" name="J. Gen. Appl. Microbiol.">
        <title>The early diverging ascomycetous budding yeast Saitoella complicata has three histone deacetylases belonging to the Clr6, Hos2, and Rpd3 lineages.</title>
        <authorList>
            <person name="Nishida H."/>
            <person name="Matsumoto T."/>
            <person name="Kondo S."/>
            <person name="Hamamoto M."/>
            <person name="Yoshikawa H."/>
        </authorList>
    </citation>
    <scope>NUCLEOTIDE SEQUENCE [LARGE SCALE GENOMIC DNA]</scope>
    <source>
        <strain evidence="3 4">NRRL Y-17804</strain>
    </source>
</reference>
<dbReference type="AlphaFoldDB" id="A0A0E9N9A6"/>
<protein>
    <recommendedName>
        <fullName evidence="2">CRAL-TRIO domain-containing protein</fullName>
    </recommendedName>
</protein>
<dbReference type="InterPro" id="IPR001251">
    <property type="entry name" value="CRAL-TRIO_dom"/>
</dbReference>
<evidence type="ECO:0000313" key="4">
    <source>
        <dbReference type="Proteomes" id="UP000033140"/>
    </source>
</evidence>
<dbReference type="InterPro" id="IPR036865">
    <property type="entry name" value="CRAL-TRIO_dom_sf"/>
</dbReference>
<dbReference type="STRING" id="698492.A0A0E9N9A6"/>
<dbReference type="EMBL" id="BACD03000004">
    <property type="protein sequence ID" value="GAO46467.1"/>
    <property type="molecule type" value="Genomic_DNA"/>
</dbReference>
<keyword evidence="4" id="KW-1185">Reference proteome</keyword>
<dbReference type="Pfam" id="PF03765">
    <property type="entry name" value="CRAL_TRIO_N"/>
    <property type="match status" value="1"/>
</dbReference>
<dbReference type="SUPFAM" id="SSF52087">
    <property type="entry name" value="CRAL/TRIO domain"/>
    <property type="match status" value="1"/>
</dbReference>
<dbReference type="PANTHER" id="PTHR45657:SF1">
    <property type="entry name" value="CRAL-TRIO DOMAIN-CONTAINING PROTEIN YKL091C-RELATED"/>
    <property type="match status" value="1"/>
</dbReference>
<organism evidence="3 4">
    <name type="scientific">Saitoella complicata (strain BCRC 22490 / CBS 7301 / JCM 7358 / NBRC 10748 / NRRL Y-17804)</name>
    <dbReference type="NCBI Taxonomy" id="698492"/>
    <lineage>
        <taxon>Eukaryota</taxon>
        <taxon>Fungi</taxon>
        <taxon>Dikarya</taxon>
        <taxon>Ascomycota</taxon>
        <taxon>Taphrinomycotina</taxon>
        <taxon>Taphrinomycotina incertae sedis</taxon>
        <taxon>Saitoella</taxon>
    </lineage>
</organism>
<evidence type="ECO:0000256" key="1">
    <source>
        <dbReference type="SAM" id="MobiDB-lite"/>
    </source>
</evidence>
<dbReference type="Proteomes" id="UP000033140">
    <property type="component" value="Unassembled WGS sequence"/>
</dbReference>
<accession>A0A0E9N9A6</accession>
<reference evidence="3 4" key="3">
    <citation type="journal article" date="2015" name="Genome Announc.">
        <title>Draft Genome Sequence of the Archiascomycetous Yeast Saitoella complicata.</title>
        <authorList>
            <person name="Yamauchi K."/>
            <person name="Kondo S."/>
            <person name="Hamamoto M."/>
            <person name="Takahashi Y."/>
            <person name="Ogura Y."/>
            <person name="Hayashi T."/>
            <person name="Nishida H."/>
        </authorList>
    </citation>
    <scope>NUCLEOTIDE SEQUENCE [LARGE SCALE GENOMIC DNA]</scope>
    <source>
        <strain evidence="3 4">NRRL Y-17804</strain>
    </source>
</reference>
<proteinExistence type="predicted"/>
<dbReference type="InterPro" id="IPR051026">
    <property type="entry name" value="PI/PC_transfer"/>
</dbReference>
<dbReference type="Gene3D" id="3.40.525.10">
    <property type="entry name" value="CRAL-TRIO lipid binding domain"/>
    <property type="match status" value="1"/>
</dbReference>
<dbReference type="InterPro" id="IPR011074">
    <property type="entry name" value="CRAL/TRIO_N_dom"/>
</dbReference>
<evidence type="ECO:0000259" key="2">
    <source>
        <dbReference type="PROSITE" id="PS50191"/>
    </source>
</evidence>
<dbReference type="SUPFAM" id="SSF46938">
    <property type="entry name" value="CRAL/TRIO N-terminal domain"/>
    <property type="match status" value="1"/>
</dbReference>
<dbReference type="PANTHER" id="PTHR45657">
    <property type="entry name" value="CRAL-TRIO DOMAIN-CONTAINING PROTEIN YKL091C-RELATED"/>
    <property type="match status" value="1"/>
</dbReference>
<evidence type="ECO:0000313" key="3">
    <source>
        <dbReference type="EMBL" id="GAO46467.1"/>
    </source>
</evidence>
<dbReference type="InterPro" id="IPR036273">
    <property type="entry name" value="CRAL/TRIO_N_dom_sf"/>
</dbReference>
<feature type="domain" description="CRAL-TRIO" evidence="2">
    <location>
        <begin position="114"/>
        <end position="188"/>
    </location>
</feature>
<comment type="caution">
    <text evidence="3">The sequence shown here is derived from an EMBL/GenBank/DDBJ whole genome shotgun (WGS) entry which is preliminary data.</text>
</comment>
<feature type="region of interest" description="Disordered" evidence="1">
    <location>
        <begin position="28"/>
        <end position="48"/>
    </location>
</feature>